<evidence type="ECO:0000313" key="5">
    <source>
        <dbReference type="EMBL" id="KAG7767876.1"/>
    </source>
</evidence>
<dbReference type="FunFam" id="3.40.50.720:FF:000191">
    <property type="entry name" value="Methylglyoxal reductase (NADPH-dependent)"/>
    <property type="match status" value="1"/>
</dbReference>
<reference evidence="4 6" key="1">
    <citation type="journal article" date="2021" name="G3 (Bethesda)">
        <title>Genomic diversity, chromosomal rearrangements, and interspecies hybridization in the ogataea polymorpha species complex.</title>
        <authorList>
            <person name="Hanson S.J."/>
            <person name="Cinneide E.O."/>
            <person name="Salzberg L.I."/>
            <person name="Wolfe K.H."/>
            <person name="McGowan J."/>
            <person name="Fitzpatrick D.A."/>
            <person name="Matlin K."/>
        </authorList>
    </citation>
    <scope>NUCLEOTIDE SEQUENCE</scope>
    <source>
        <strain evidence="5">81-436-3</strain>
        <strain evidence="4">83-405-1</strain>
    </source>
</reference>
<comment type="similarity">
    <text evidence="2">Belongs to the NAD(P)-dependent epimerase/dehydratase family. Dihydroflavonol-4-reductase subfamily.</text>
</comment>
<evidence type="ECO:0000256" key="2">
    <source>
        <dbReference type="ARBA" id="ARBA00023445"/>
    </source>
</evidence>
<evidence type="ECO:0000256" key="1">
    <source>
        <dbReference type="ARBA" id="ARBA00023002"/>
    </source>
</evidence>
<gene>
    <name evidence="4" type="ORF">KL933_004501</name>
    <name evidence="5" type="ORF">KL946_000694</name>
</gene>
<keyword evidence="6" id="KW-1185">Reference proteome</keyword>
<evidence type="ECO:0000259" key="3">
    <source>
        <dbReference type="Pfam" id="PF01370"/>
    </source>
</evidence>
<dbReference type="EMBL" id="JAHLUH010000014">
    <property type="protein sequence ID" value="KAG7725068.1"/>
    <property type="molecule type" value="Genomic_DNA"/>
</dbReference>
<organism evidence="4 7">
    <name type="scientific">Ogataea haglerorum</name>
    <dbReference type="NCBI Taxonomy" id="1937702"/>
    <lineage>
        <taxon>Eukaryota</taxon>
        <taxon>Fungi</taxon>
        <taxon>Dikarya</taxon>
        <taxon>Ascomycota</taxon>
        <taxon>Saccharomycotina</taxon>
        <taxon>Pichiomycetes</taxon>
        <taxon>Pichiales</taxon>
        <taxon>Pichiaceae</taxon>
        <taxon>Ogataea</taxon>
    </lineage>
</organism>
<dbReference type="PANTHER" id="PTHR10366:SF564">
    <property type="entry name" value="STEROL-4-ALPHA-CARBOXYLATE 3-DEHYDROGENASE, DECARBOXYLATING"/>
    <property type="match status" value="1"/>
</dbReference>
<dbReference type="InterPro" id="IPR001509">
    <property type="entry name" value="Epimerase_deHydtase"/>
</dbReference>
<dbReference type="EMBL" id="JAHLUN010000002">
    <property type="protein sequence ID" value="KAG7767876.1"/>
    <property type="molecule type" value="Genomic_DNA"/>
</dbReference>
<dbReference type="Proteomes" id="UP000738402">
    <property type="component" value="Unassembled WGS sequence"/>
</dbReference>
<feature type="domain" description="NAD-dependent epimerase/dehydratase" evidence="3">
    <location>
        <begin position="3"/>
        <end position="254"/>
    </location>
</feature>
<dbReference type="Pfam" id="PF01370">
    <property type="entry name" value="Epimerase"/>
    <property type="match status" value="1"/>
</dbReference>
<evidence type="ECO:0000313" key="6">
    <source>
        <dbReference type="Proteomes" id="UP000697297"/>
    </source>
</evidence>
<dbReference type="InterPro" id="IPR036291">
    <property type="entry name" value="NAD(P)-bd_dom_sf"/>
</dbReference>
<sequence>MSVLVSGANGFIATHIVDNLLEAGYPVIGTVRSATKAEPLVRDFLKKYPAAKLSIEVVEDITAEGAFDGVLQNHHDVKYVLHTASPATLGLDKPLKEAYLDPALAGTLSILKSIKTRAPQVTNVVITSSFAAIYGFNKDYVTYTNEHWSPLEWEQVNNEVLAYCASKKYAEKAAWEFVEQEKPNFKLSTICPPYVFGPQLFDWMAAKKLNTSNELITKVINTPQTTDFLEKPSGIFVDVRDVAKIHKLALEKEASYGTRLFIGSQTFTGQTILNILNKNFPEKKLAVGAPEKDDPNKVLGFNIENVLESIGGYKFISLERSVVDTASQYWQMNS</sequence>
<evidence type="ECO:0000313" key="7">
    <source>
        <dbReference type="Proteomes" id="UP000738402"/>
    </source>
</evidence>
<evidence type="ECO:0000313" key="4">
    <source>
        <dbReference type="EMBL" id="KAG7725068.1"/>
    </source>
</evidence>
<protein>
    <recommendedName>
        <fullName evidence="3">NAD-dependent epimerase/dehydratase domain-containing protein</fullName>
    </recommendedName>
</protein>
<proteinExistence type="inferred from homology"/>
<dbReference type="Proteomes" id="UP000697297">
    <property type="component" value="Unassembled WGS sequence"/>
</dbReference>
<dbReference type="InterPro" id="IPR050425">
    <property type="entry name" value="NAD(P)_dehydrat-like"/>
</dbReference>
<keyword evidence="1" id="KW-0560">Oxidoreductase</keyword>
<dbReference type="SUPFAM" id="SSF51735">
    <property type="entry name" value="NAD(P)-binding Rossmann-fold domains"/>
    <property type="match status" value="1"/>
</dbReference>
<dbReference type="GO" id="GO:0016616">
    <property type="term" value="F:oxidoreductase activity, acting on the CH-OH group of donors, NAD or NADP as acceptor"/>
    <property type="evidence" value="ECO:0007669"/>
    <property type="project" value="TreeGrafter"/>
</dbReference>
<dbReference type="PANTHER" id="PTHR10366">
    <property type="entry name" value="NAD DEPENDENT EPIMERASE/DEHYDRATASE"/>
    <property type="match status" value="1"/>
</dbReference>
<comment type="caution">
    <text evidence="4">The sequence shown here is derived from an EMBL/GenBank/DDBJ whole genome shotgun (WGS) entry which is preliminary data.</text>
</comment>
<accession>A0AAN6D274</accession>
<dbReference type="CDD" id="cd05227">
    <property type="entry name" value="AR_SDR_e"/>
    <property type="match status" value="1"/>
</dbReference>
<dbReference type="Gene3D" id="3.40.50.720">
    <property type="entry name" value="NAD(P)-binding Rossmann-like Domain"/>
    <property type="match status" value="1"/>
</dbReference>
<dbReference type="AlphaFoldDB" id="A0AAN6D274"/>
<name>A0AAN6D274_9ASCO</name>